<proteinExistence type="predicted"/>
<gene>
    <name evidence="1" type="ORF">HLH44_12540</name>
</gene>
<accession>A0A7W4K0Y8</accession>
<evidence type="ECO:0000313" key="2">
    <source>
        <dbReference type="Proteomes" id="UP000530320"/>
    </source>
</evidence>
<protein>
    <submittedName>
        <fullName evidence="1">Uncharacterized protein</fullName>
    </submittedName>
</protein>
<organism evidence="1 2">
    <name type="scientific">Gluconacetobacter dulcium</name>
    <dbReference type="NCBI Taxonomy" id="2729096"/>
    <lineage>
        <taxon>Bacteria</taxon>
        <taxon>Pseudomonadati</taxon>
        <taxon>Pseudomonadota</taxon>
        <taxon>Alphaproteobacteria</taxon>
        <taxon>Acetobacterales</taxon>
        <taxon>Acetobacteraceae</taxon>
        <taxon>Gluconacetobacter</taxon>
    </lineage>
</organism>
<evidence type="ECO:0000313" key="1">
    <source>
        <dbReference type="EMBL" id="MBB2198270.1"/>
    </source>
</evidence>
<comment type="caution">
    <text evidence="1">The sequence shown here is derived from an EMBL/GenBank/DDBJ whole genome shotgun (WGS) entry which is preliminary data.</text>
</comment>
<name>A0A7W4K0Y8_9PROT</name>
<dbReference type="RefSeq" id="WP_183009481.1">
    <property type="nucleotide sequence ID" value="NZ_JABEQP010000007.1"/>
</dbReference>
<dbReference type="EMBL" id="JABEQP010000007">
    <property type="protein sequence ID" value="MBB2198270.1"/>
    <property type="molecule type" value="Genomic_DNA"/>
</dbReference>
<reference evidence="1 2" key="1">
    <citation type="submission" date="2020-04" db="EMBL/GenBank/DDBJ databases">
        <title>Description of novel Gluconacetobacter.</title>
        <authorList>
            <person name="Sombolestani A."/>
        </authorList>
    </citation>
    <scope>NUCLEOTIDE SEQUENCE [LARGE SCALE GENOMIC DNA]</scope>
    <source>
        <strain evidence="1 2">LMG 22058</strain>
    </source>
</reference>
<dbReference type="Proteomes" id="UP000530320">
    <property type="component" value="Unassembled WGS sequence"/>
</dbReference>
<sequence>MAGPERLSGWPDLLRIYCGERSGIVGAAGVGGEIVPVPAGTVAVGSVGIDIMGAVPGGTAPDGTAPGGIAASGGGGLPARAVARLLAFRSSVVDEPVADS</sequence>
<dbReference type="AlphaFoldDB" id="A0A7W4K0Y8"/>